<dbReference type="EMBL" id="OZ004254">
    <property type="protein sequence ID" value="CAK7896805.1"/>
    <property type="molecule type" value="Genomic_DNA"/>
</dbReference>
<protein>
    <submittedName>
        <fullName evidence="2">Uncharacterized protein</fullName>
    </submittedName>
</protein>
<feature type="transmembrane region" description="Helical" evidence="1">
    <location>
        <begin position="54"/>
        <end position="79"/>
    </location>
</feature>
<feature type="transmembrane region" description="Helical" evidence="1">
    <location>
        <begin position="91"/>
        <end position="115"/>
    </location>
</feature>
<gene>
    <name evidence="2" type="ORF">CAAN4_B06898</name>
</gene>
<proteinExistence type="predicted"/>
<reference evidence="2 3" key="1">
    <citation type="submission" date="2024-01" db="EMBL/GenBank/DDBJ databases">
        <authorList>
            <consortium name="Genoscope - CEA"/>
            <person name="William W."/>
        </authorList>
    </citation>
    <scope>NUCLEOTIDE SEQUENCE [LARGE SCALE GENOMIC DNA]</scope>
    <source>
        <strain evidence="2 3">29B2s-10</strain>
    </source>
</reference>
<dbReference type="Proteomes" id="UP001497600">
    <property type="component" value="Chromosome B"/>
</dbReference>
<evidence type="ECO:0000313" key="3">
    <source>
        <dbReference type="Proteomes" id="UP001497600"/>
    </source>
</evidence>
<keyword evidence="1" id="KW-0812">Transmembrane</keyword>
<sequence length="133" mass="15149">MDSTLEKQTTSTPEESFKGIPPRNVWVLVIPIPRIISEIYFDFLSKAPMNNENYWVALSIVLCASLLPLIPLVWVFITGVKASWRSSWKMVLFFTSLVYFMECTSSAVDIAWGVLRGDKVDFLSLVSVFTNIY</sequence>
<evidence type="ECO:0000256" key="1">
    <source>
        <dbReference type="SAM" id="Phobius"/>
    </source>
</evidence>
<keyword evidence="1" id="KW-1133">Transmembrane helix</keyword>
<accession>A0ABP0E7H2</accession>
<keyword evidence="1" id="KW-0472">Membrane</keyword>
<keyword evidence="3" id="KW-1185">Reference proteome</keyword>
<organism evidence="2 3">
    <name type="scientific">[Candida] anglica</name>
    <dbReference type="NCBI Taxonomy" id="148631"/>
    <lineage>
        <taxon>Eukaryota</taxon>
        <taxon>Fungi</taxon>
        <taxon>Dikarya</taxon>
        <taxon>Ascomycota</taxon>
        <taxon>Saccharomycotina</taxon>
        <taxon>Pichiomycetes</taxon>
        <taxon>Debaryomycetaceae</taxon>
        <taxon>Kurtzmaniella</taxon>
    </lineage>
</organism>
<name>A0ABP0E7H2_9ASCO</name>
<evidence type="ECO:0000313" key="2">
    <source>
        <dbReference type="EMBL" id="CAK7896805.1"/>
    </source>
</evidence>